<dbReference type="PANTHER" id="PTHR24379">
    <property type="entry name" value="KRAB AND ZINC FINGER DOMAIN-CONTAINING"/>
    <property type="match status" value="1"/>
</dbReference>
<evidence type="ECO:0000313" key="11">
    <source>
        <dbReference type="EMBL" id="EDW15854.1"/>
    </source>
</evidence>
<dbReference type="PROSITE" id="PS50157">
    <property type="entry name" value="ZINC_FINGER_C2H2_2"/>
    <property type="match status" value="5"/>
</dbReference>
<keyword evidence="3 7" id="KW-0863">Zinc-finger</keyword>
<keyword evidence="5" id="KW-0805">Transcription regulation</keyword>
<feature type="domain" description="C2H2-type" evidence="9">
    <location>
        <begin position="264"/>
        <end position="286"/>
    </location>
</feature>
<sequence length="338" mass="39913">MDNLHDVCRVCANKIKDKKRQQHLFNYLRGKLLHNLKLITGVELSSNEGLPKYICVRCSNELDLAIKFRERCIFTQKYLKEVYTKRRSIELVAKSTEPELHEDLIDEEQLEYLDDDVQVLEDINDYVAEDMSGEDFLEETEDVEVEVTEEQSSKEKQHWVLLEDSRPTKRVRNFFICEECGEFFNTESSYNLHIKGHMQQKEAKRFFPCCKCPSTFNTKIALKAHREQFHTGDRLFKCSTCGETFMQHSAKQRHEKEHINERPYPCLECGEAFPSLLEFRAHSTSHDLRTFRCEPCNMDFRTRQNLVSHSNTYTHKRTLQQMQDELDLLCGEFQDETG</sequence>
<dbReference type="KEGG" id="dmo:Dmoj_GI22549"/>
<feature type="domain" description="C2H2-type" evidence="9">
    <location>
        <begin position="207"/>
        <end position="235"/>
    </location>
</feature>
<evidence type="ECO:0000256" key="4">
    <source>
        <dbReference type="ARBA" id="ARBA00022833"/>
    </source>
</evidence>
<dbReference type="Gene3D" id="3.30.160.60">
    <property type="entry name" value="Classic Zinc Finger"/>
    <property type="match status" value="3"/>
</dbReference>
<feature type="domain" description="C2H2-type" evidence="9">
    <location>
        <begin position="236"/>
        <end position="263"/>
    </location>
</feature>
<feature type="binding site" evidence="8">
    <location>
        <position position="55"/>
    </location>
    <ligand>
        <name>Zn(2+)</name>
        <dbReference type="ChEBI" id="CHEBI:29105"/>
    </ligand>
</feature>
<keyword evidence="6" id="KW-0804">Transcription</keyword>
<dbReference type="GO" id="GO:0005634">
    <property type="term" value="C:nucleus"/>
    <property type="evidence" value="ECO:0007669"/>
    <property type="project" value="InterPro"/>
</dbReference>
<evidence type="ECO:0000259" key="10">
    <source>
        <dbReference type="PROSITE" id="PS51915"/>
    </source>
</evidence>
<dbReference type="OMA" id="RCEPCNM"/>
<dbReference type="FunCoup" id="B4KC02">
    <property type="interactions" value="182"/>
</dbReference>
<evidence type="ECO:0000256" key="2">
    <source>
        <dbReference type="ARBA" id="ARBA00022737"/>
    </source>
</evidence>
<feature type="domain" description="C2H2-type" evidence="9">
    <location>
        <begin position="175"/>
        <end position="202"/>
    </location>
</feature>
<evidence type="ECO:0000256" key="3">
    <source>
        <dbReference type="ARBA" id="ARBA00022771"/>
    </source>
</evidence>
<dbReference type="HOGENOM" id="CLU_002678_94_3_1"/>
<dbReference type="eggNOG" id="KOG1721">
    <property type="taxonomic scope" value="Eukaryota"/>
</dbReference>
<proteinExistence type="predicted"/>
<organism evidence="11 12">
    <name type="scientific">Drosophila mojavensis</name>
    <name type="common">Fruit fly</name>
    <dbReference type="NCBI Taxonomy" id="7230"/>
    <lineage>
        <taxon>Eukaryota</taxon>
        <taxon>Metazoa</taxon>
        <taxon>Ecdysozoa</taxon>
        <taxon>Arthropoda</taxon>
        <taxon>Hexapoda</taxon>
        <taxon>Insecta</taxon>
        <taxon>Pterygota</taxon>
        <taxon>Neoptera</taxon>
        <taxon>Endopterygota</taxon>
        <taxon>Diptera</taxon>
        <taxon>Brachycera</taxon>
        <taxon>Muscomorpha</taxon>
        <taxon>Ephydroidea</taxon>
        <taxon>Drosophilidae</taxon>
        <taxon>Drosophila</taxon>
    </lineage>
</organism>
<dbReference type="Gene3D" id="3.40.1800.20">
    <property type="match status" value="1"/>
</dbReference>
<dbReference type="GO" id="GO:0008270">
    <property type="term" value="F:zinc ion binding"/>
    <property type="evidence" value="ECO:0007669"/>
    <property type="project" value="UniProtKB-UniRule"/>
</dbReference>
<dbReference type="InterPro" id="IPR013087">
    <property type="entry name" value="Znf_C2H2_type"/>
</dbReference>
<evidence type="ECO:0000259" key="9">
    <source>
        <dbReference type="PROSITE" id="PS50157"/>
    </source>
</evidence>
<evidence type="ECO:0000256" key="6">
    <source>
        <dbReference type="ARBA" id="ARBA00023163"/>
    </source>
</evidence>
<dbReference type="SMART" id="SM00868">
    <property type="entry name" value="zf-AD"/>
    <property type="match status" value="1"/>
</dbReference>
<feature type="domain" description="C2H2-type" evidence="9">
    <location>
        <begin position="291"/>
        <end position="318"/>
    </location>
</feature>
<dbReference type="InParanoid" id="B4KC02"/>
<protein>
    <recommendedName>
        <fullName evidence="13">Transcription factor Ouib</fullName>
    </recommendedName>
</protein>
<dbReference type="InterPro" id="IPR012934">
    <property type="entry name" value="Znf_AD"/>
</dbReference>
<feature type="binding site" evidence="8">
    <location>
        <position position="58"/>
    </location>
    <ligand>
        <name>Zn(2+)</name>
        <dbReference type="ChEBI" id="CHEBI:29105"/>
    </ligand>
</feature>
<dbReference type="PROSITE" id="PS00028">
    <property type="entry name" value="ZINC_FINGER_C2H2_1"/>
    <property type="match status" value="5"/>
</dbReference>
<keyword evidence="2" id="KW-0677">Repeat</keyword>
<dbReference type="PhylomeDB" id="B4KC02"/>
<keyword evidence="12" id="KW-1185">Reference proteome</keyword>
<dbReference type="AlphaFoldDB" id="B4KC02"/>
<dbReference type="OrthoDB" id="7849674at2759"/>
<keyword evidence="1 8" id="KW-0479">Metal-binding</keyword>
<feature type="binding site" evidence="8">
    <location>
        <position position="8"/>
    </location>
    <ligand>
        <name>Zn(2+)</name>
        <dbReference type="ChEBI" id="CHEBI:29105"/>
    </ligand>
</feature>
<dbReference type="SUPFAM" id="SSF57716">
    <property type="entry name" value="Glucocorticoid receptor-like (DNA-binding domain)"/>
    <property type="match status" value="1"/>
</dbReference>
<evidence type="ECO:0000256" key="7">
    <source>
        <dbReference type="PROSITE-ProRule" id="PRU00042"/>
    </source>
</evidence>
<dbReference type="PROSITE" id="PS51915">
    <property type="entry name" value="ZAD"/>
    <property type="match status" value="1"/>
</dbReference>
<name>B4KC02_DROMO</name>
<dbReference type="Pfam" id="PF00096">
    <property type="entry name" value="zf-C2H2"/>
    <property type="match status" value="1"/>
</dbReference>
<evidence type="ECO:0000313" key="12">
    <source>
        <dbReference type="Proteomes" id="UP000009192"/>
    </source>
</evidence>
<dbReference type="SMART" id="SM00355">
    <property type="entry name" value="ZnF_C2H2"/>
    <property type="match status" value="5"/>
</dbReference>
<feature type="binding site" evidence="8">
    <location>
        <position position="11"/>
    </location>
    <ligand>
        <name>Zn(2+)</name>
        <dbReference type="ChEBI" id="CHEBI:29105"/>
    </ligand>
</feature>
<dbReference type="Pfam" id="PF07776">
    <property type="entry name" value="zf-AD"/>
    <property type="match status" value="1"/>
</dbReference>
<evidence type="ECO:0008006" key="13">
    <source>
        <dbReference type="Google" id="ProtNLM"/>
    </source>
</evidence>
<dbReference type="Proteomes" id="UP000009192">
    <property type="component" value="Unassembled WGS sequence"/>
</dbReference>
<feature type="domain" description="ZAD" evidence="10">
    <location>
        <begin position="6"/>
        <end position="82"/>
    </location>
</feature>
<dbReference type="PANTHER" id="PTHR24379:SF121">
    <property type="entry name" value="C2H2-TYPE DOMAIN-CONTAINING PROTEIN"/>
    <property type="match status" value="1"/>
</dbReference>
<gene>
    <name evidence="11" type="primary">Dmoj\GI22549</name>
    <name evidence="11" type="ORF">Dmoj_GI22549</name>
</gene>
<dbReference type="InterPro" id="IPR036236">
    <property type="entry name" value="Znf_C2H2_sf"/>
</dbReference>
<evidence type="ECO:0000256" key="8">
    <source>
        <dbReference type="PROSITE-ProRule" id="PRU01263"/>
    </source>
</evidence>
<evidence type="ECO:0000256" key="5">
    <source>
        <dbReference type="ARBA" id="ARBA00023015"/>
    </source>
</evidence>
<dbReference type="EMBL" id="CH933806">
    <property type="protein sequence ID" value="EDW15854.1"/>
    <property type="molecule type" value="Genomic_DNA"/>
</dbReference>
<reference evidence="11 12" key="1">
    <citation type="journal article" date="2007" name="Nature">
        <title>Evolution of genes and genomes on the Drosophila phylogeny.</title>
        <authorList>
            <consortium name="Drosophila 12 Genomes Consortium"/>
            <person name="Clark A.G."/>
            <person name="Eisen M.B."/>
            <person name="Smith D.R."/>
            <person name="Bergman C.M."/>
            <person name="Oliver B."/>
            <person name="Markow T.A."/>
            <person name="Kaufman T.C."/>
            <person name="Kellis M."/>
            <person name="Gelbart W."/>
            <person name="Iyer V.N."/>
            <person name="Pollard D.A."/>
            <person name="Sackton T.B."/>
            <person name="Larracuente A.M."/>
            <person name="Singh N.D."/>
            <person name="Abad J.P."/>
            <person name="Abt D.N."/>
            <person name="Adryan B."/>
            <person name="Aguade M."/>
            <person name="Akashi H."/>
            <person name="Anderson W.W."/>
            <person name="Aquadro C.F."/>
            <person name="Ardell D.H."/>
            <person name="Arguello R."/>
            <person name="Artieri C.G."/>
            <person name="Barbash D.A."/>
            <person name="Barker D."/>
            <person name="Barsanti P."/>
            <person name="Batterham P."/>
            <person name="Batzoglou S."/>
            <person name="Begun D."/>
            <person name="Bhutkar A."/>
            <person name="Blanco E."/>
            <person name="Bosak S.A."/>
            <person name="Bradley R.K."/>
            <person name="Brand A.D."/>
            <person name="Brent M.R."/>
            <person name="Brooks A.N."/>
            <person name="Brown R.H."/>
            <person name="Butlin R.K."/>
            <person name="Caggese C."/>
            <person name="Calvi B.R."/>
            <person name="Bernardo de Carvalho A."/>
            <person name="Caspi A."/>
            <person name="Castrezana S."/>
            <person name="Celniker S.E."/>
            <person name="Chang J.L."/>
            <person name="Chapple C."/>
            <person name="Chatterji S."/>
            <person name="Chinwalla A."/>
            <person name="Civetta A."/>
            <person name="Clifton S.W."/>
            <person name="Comeron J.M."/>
            <person name="Costello J.C."/>
            <person name="Coyne J.A."/>
            <person name="Daub J."/>
            <person name="David R.G."/>
            <person name="Delcher A.L."/>
            <person name="Delehaunty K."/>
            <person name="Do C.B."/>
            <person name="Ebling H."/>
            <person name="Edwards K."/>
            <person name="Eickbush T."/>
            <person name="Evans J.D."/>
            <person name="Filipski A."/>
            <person name="Findeiss S."/>
            <person name="Freyhult E."/>
            <person name="Fulton L."/>
            <person name="Fulton R."/>
            <person name="Garcia A.C."/>
            <person name="Gardiner A."/>
            <person name="Garfield D.A."/>
            <person name="Garvin B.E."/>
            <person name="Gibson G."/>
            <person name="Gilbert D."/>
            <person name="Gnerre S."/>
            <person name="Godfrey J."/>
            <person name="Good R."/>
            <person name="Gotea V."/>
            <person name="Gravely B."/>
            <person name="Greenberg A.J."/>
            <person name="Griffiths-Jones S."/>
            <person name="Gross S."/>
            <person name="Guigo R."/>
            <person name="Gustafson E.A."/>
            <person name="Haerty W."/>
            <person name="Hahn M.W."/>
            <person name="Halligan D.L."/>
            <person name="Halpern A.L."/>
            <person name="Halter G.M."/>
            <person name="Han M.V."/>
            <person name="Heger A."/>
            <person name="Hillier L."/>
            <person name="Hinrichs A.S."/>
            <person name="Holmes I."/>
            <person name="Hoskins R.A."/>
            <person name="Hubisz M.J."/>
            <person name="Hultmark D."/>
            <person name="Huntley M.A."/>
            <person name="Jaffe D.B."/>
            <person name="Jagadeeshan S."/>
            <person name="Jeck W.R."/>
            <person name="Johnson J."/>
            <person name="Jones C.D."/>
            <person name="Jordan W.C."/>
            <person name="Karpen G.H."/>
            <person name="Kataoka E."/>
            <person name="Keightley P.D."/>
            <person name="Kheradpour P."/>
            <person name="Kirkness E.F."/>
            <person name="Koerich L.B."/>
            <person name="Kristiansen K."/>
            <person name="Kudrna D."/>
            <person name="Kulathinal R.J."/>
            <person name="Kumar S."/>
            <person name="Kwok R."/>
            <person name="Lander E."/>
            <person name="Langley C.H."/>
            <person name="Lapoint R."/>
            <person name="Lazzaro B.P."/>
            <person name="Lee S.J."/>
            <person name="Levesque L."/>
            <person name="Li R."/>
            <person name="Lin C.F."/>
            <person name="Lin M.F."/>
            <person name="Lindblad-Toh K."/>
            <person name="Llopart A."/>
            <person name="Long M."/>
            <person name="Low L."/>
            <person name="Lozovsky E."/>
            <person name="Lu J."/>
            <person name="Luo M."/>
            <person name="Machado C.A."/>
            <person name="Makalowski W."/>
            <person name="Marzo M."/>
            <person name="Matsuda M."/>
            <person name="Matzkin L."/>
            <person name="McAllister B."/>
            <person name="McBride C.S."/>
            <person name="McKernan B."/>
            <person name="McKernan K."/>
            <person name="Mendez-Lago M."/>
            <person name="Minx P."/>
            <person name="Mollenhauer M.U."/>
            <person name="Montooth K."/>
            <person name="Mount S.M."/>
            <person name="Mu X."/>
            <person name="Myers E."/>
            <person name="Negre B."/>
            <person name="Newfeld S."/>
            <person name="Nielsen R."/>
            <person name="Noor M.A."/>
            <person name="O'Grady P."/>
            <person name="Pachter L."/>
            <person name="Papaceit M."/>
            <person name="Parisi M.J."/>
            <person name="Parisi M."/>
            <person name="Parts L."/>
            <person name="Pedersen J.S."/>
            <person name="Pesole G."/>
            <person name="Phillippy A.M."/>
            <person name="Ponting C.P."/>
            <person name="Pop M."/>
            <person name="Porcelli D."/>
            <person name="Powell J.R."/>
            <person name="Prohaska S."/>
            <person name="Pruitt K."/>
            <person name="Puig M."/>
            <person name="Quesneville H."/>
            <person name="Ram K.R."/>
            <person name="Rand D."/>
            <person name="Rasmussen M.D."/>
            <person name="Reed L.K."/>
            <person name="Reenan R."/>
            <person name="Reily A."/>
            <person name="Remington K.A."/>
            <person name="Rieger T.T."/>
            <person name="Ritchie M.G."/>
            <person name="Robin C."/>
            <person name="Rogers Y.H."/>
            <person name="Rohde C."/>
            <person name="Rozas J."/>
            <person name="Rubenfield M.J."/>
            <person name="Ruiz A."/>
            <person name="Russo S."/>
            <person name="Salzberg S.L."/>
            <person name="Sanchez-Gracia A."/>
            <person name="Saranga D.J."/>
            <person name="Sato H."/>
            <person name="Schaeffer S.W."/>
            <person name="Schatz M.C."/>
            <person name="Schlenke T."/>
            <person name="Schwartz R."/>
            <person name="Segarra C."/>
            <person name="Singh R.S."/>
            <person name="Sirot L."/>
            <person name="Sirota M."/>
            <person name="Sisneros N.B."/>
            <person name="Smith C.D."/>
            <person name="Smith T.F."/>
            <person name="Spieth J."/>
            <person name="Stage D.E."/>
            <person name="Stark A."/>
            <person name="Stephan W."/>
            <person name="Strausberg R.L."/>
            <person name="Strempel S."/>
            <person name="Sturgill D."/>
            <person name="Sutton G."/>
            <person name="Sutton G.G."/>
            <person name="Tao W."/>
            <person name="Teichmann S."/>
            <person name="Tobari Y.N."/>
            <person name="Tomimura Y."/>
            <person name="Tsolas J.M."/>
            <person name="Valente V.L."/>
            <person name="Venter E."/>
            <person name="Venter J.C."/>
            <person name="Vicario S."/>
            <person name="Vieira F.G."/>
            <person name="Vilella A.J."/>
            <person name="Villasante A."/>
            <person name="Walenz B."/>
            <person name="Wang J."/>
            <person name="Wasserman M."/>
            <person name="Watts T."/>
            <person name="Wilson D."/>
            <person name="Wilson R.K."/>
            <person name="Wing R.A."/>
            <person name="Wolfner M.F."/>
            <person name="Wong A."/>
            <person name="Wong G.K."/>
            <person name="Wu C.I."/>
            <person name="Wu G."/>
            <person name="Yamamoto D."/>
            <person name="Yang H.P."/>
            <person name="Yang S.P."/>
            <person name="Yorke J.A."/>
            <person name="Yoshida K."/>
            <person name="Zdobnov E."/>
            <person name="Zhang P."/>
            <person name="Zhang Y."/>
            <person name="Zimin A.V."/>
            <person name="Baldwin J."/>
            <person name="Abdouelleil A."/>
            <person name="Abdulkadir J."/>
            <person name="Abebe A."/>
            <person name="Abera B."/>
            <person name="Abreu J."/>
            <person name="Acer S.C."/>
            <person name="Aftuck L."/>
            <person name="Alexander A."/>
            <person name="An P."/>
            <person name="Anderson E."/>
            <person name="Anderson S."/>
            <person name="Arachi H."/>
            <person name="Azer M."/>
            <person name="Bachantsang P."/>
            <person name="Barry A."/>
            <person name="Bayul T."/>
            <person name="Berlin A."/>
            <person name="Bessette D."/>
            <person name="Bloom T."/>
            <person name="Blye J."/>
            <person name="Boguslavskiy L."/>
            <person name="Bonnet C."/>
            <person name="Boukhgalter B."/>
            <person name="Bourzgui I."/>
            <person name="Brown A."/>
            <person name="Cahill P."/>
            <person name="Channer S."/>
            <person name="Cheshatsang Y."/>
            <person name="Chuda L."/>
            <person name="Citroen M."/>
            <person name="Collymore A."/>
            <person name="Cooke P."/>
            <person name="Costello M."/>
            <person name="D'Aco K."/>
            <person name="Daza R."/>
            <person name="De Haan G."/>
            <person name="DeGray S."/>
            <person name="DeMaso C."/>
            <person name="Dhargay N."/>
            <person name="Dooley K."/>
            <person name="Dooley E."/>
            <person name="Doricent M."/>
            <person name="Dorje P."/>
            <person name="Dorjee K."/>
            <person name="Dupes A."/>
            <person name="Elong R."/>
            <person name="Falk J."/>
            <person name="Farina A."/>
            <person name="Faro S."/>
            <person name="Ferguson D."/>
            <person name="Fisher S."/>
            <person name="Foley C.D."/>
            <person name="Franke A."/>
            <person name="Friedrich D."/>
            <person name="Gadbois L."/>
            <person name="Gearin G."/>
            <person name="Gearin C.R."/>
            <person name="Giannoukos G."/>
            <person name="Goode T."/>
            <person name="Graham J."/>
            <person name="Grandbois E."/>
            <person name="Grewal S."/>
            <person name="Gyaltsen K."/>
            <person name="Hafez N."/>
            <person name="Hagos B."/>
            <person name="Hall J."/>
            <person name="Henson C."/>
            <person name="Hollinger A."/>
            <person name="Honan T."/>
            <person name="Huard M.D."/>
            <person name="Hughes L."/>
            <person name="Hurhula B."/>
            <person name="Husby M.E."/>
            <person name="Kamat A."/>
            <person name="Kanga B."/>
            <person name="Kashin S."/>
            <person name="Khazanovich D."/>
            <person name="Kisner P."/>
            <person name="Lance K."/>
            <person name="Lara M."/>
            <person name="Lee W."/>
            <person name="Lennon N."/>
            <person name="Letendre F."/>
            <person name="LeVine R."/>
            <person name="Lipovsky A."/>
            <person name="Liu X."/>
            <person name="Liu J."/>
            <person name="Liu S."/>
            <person name="Lokyitsang T."/>
            <person name="Lokyitsang Y."/>
            <person name="Lubonja R."/>
            <person name="Lui A."/>
            <person name="MacDonald P."/>
            <person name="Magnisalis V."/>
            <person name="Maru K."/>
            <person name="Matthews C."/>
            <person name="McCusker W."/>
            <person name="McDonough S."/>
            <person name="Mehta T."/>
            <person name="Meldrim J."/>
            <person name="Meneus L."/>
            <person name="Mihai O."/>
            <person name="Mihalev A."/>
            <person name="Mihova T."/>
            <person name="Mittelman R."/>
            <person name="Mlenga V."/>
            <person name="Montmayeur A."/>
            <person name="Mulrain L."/>
            <person name="Navidi A."/>
            <person name="Naylor J."/>
            <person name="Negash T."/>
            <person name="Nguyen T."/>
            <person name="Nguyen N."/>
            <person name="Nicol R."/>
            <person name="Norbu C."/>
            <person name="Norbu N."/>
            <person name="Novod N."/>
            <person name="O'Neill B."/>
            <person name="Osman S."/>
            <person name="Markiewicz E."/>
            <person name="Oyono O.L."/>
            <person name="Patti C."/>
            <person name="Phunkhang P."/>
            <person name="Pierre F."/>
            <person name="Priest M."/>
            <person name="Raghuraman S."/>
            <person name="Rege F."/>
            <person name="Reyes R."/>
            <person name="Rise C."/>
            <person name="Rogov P."/>
            <person name="Ross K."/>
            <person name="Ryan E."/>
            <person name="Settipalli S."/>
            <person name="Shea T."/>
            <person name="Sherpa N."/>
            <person name="Shi L."/>
            <person name="Shih D."/>
            <person name="Sparrow T."/>
            <person name="Spaulding J."/>
            <person name="Stalker J."/>
            <person name="Stange-Thomann N."/>
            <person name="Stavropoulos S."/>
            <person name="Stone C."/>
            <person name="Strader C."/>
            <person name="Tesfaye S."/>
            <person name="Thomson T."/>
            <person name="Thoulutsang Y."/>
            <person name="Thoulutsang D."/>
            <person name="Topham K."/>
            <person name="Topping I."/>
            <person name="Tsamla T."/>
            <person name="Vassiliev H."/>
            <person name="Vo A."/>
            <person name="Wangchuk T."/>
            <person name="Wangdi T."/>
            <person name="Weiand M."/>
            <person name="Wilkinson J."/>
            <person name="Wilson A."/>
            <person name="Yadav S."/>
            <person name="Young G."/>
            <person name="Yu Q."/>
            <person name="Zembek L."/>
            <person name="Zhong D."/>
            <person name="Zimmer A."/>
            <person name="Zwirko Z."/>
            <person name="Jaffe D.B."/>
            <person name="Alvarez P."/>
            <person name="Brockman W."/>
            <person name="Butler J."/>
            <person name="Chin C."/>
            <person name="Gnerre S."/>
            <person name="Grabherr M."/>
            <person name="Kleber M."/>
            <person name="Mauceli E."/>
            <person name="MacCallum I."/>
        </authorList>
    </citation>
    <scope>NUCLEOTIDE SEQUENCE [LARGE SCALE GENOMIC DNA]</scope>
    <source>
        <strain evidence="12">Tucson 15081-1352.22</strain>
    </source>
</reference>
<accession>B4KC02</accession>
<dbReference type="SMR" id="B4KC02"/>
<dbReference type="SUPFAM" id="SSF57667">
    <property type="entry name" value="beta-beta-alpha zinc fingers"/>
    <property type="match status" value="4"/>
</dbReference>
<evidence type="ECO:0000256" key="1">
    <source>
        <dbReference type="ARBA" id="ARBA00022723"/>
    </source>
</evidence>
<keyword evidence="4 8" id="KW-0862">Zinc</keyword>